<dbReference type="AlphaFoldDB" id="A0A7Y9R031"/>
<dbReference type="RefSeq" id="WP_179635313.1">
    <property type="nucleotide sequence ID" value="NZ_JACCFH010000001.1"/>
</dbReference>
<feature type="chain" id="PRO_5030781031" evidence="1">
    <location>
        <begin position="25"/>
        <end position="651"/>
    </location>
</feature>
<name>A0A7Y9R031_9BURK</name>
<evidence type="ECO:0000256" key="1">
    <source>
        <dbReference type="SAM" id="SignalP"/>
    </source>
</evidence>
<gene>
    <name evidence="2" type="ORF">BDD16_003691</name>
</gene>
<accession>A0A7Y9R031</accession>
<comment type="caution">
    <text evidence="2">The sequence shown here is derived from an EMBL/GenBank/DDBJ whole genome shotgun (WGS) entry which is preliminary data.</text>
</comment>
<protein>
    <submittedName>
        <fullName evidence="2">Uncharacterized protein</fullName>
    </submittedName>
</protein>
<organism evidence="2 3">
    <name type="scientific">Sphaerotilus montanus</name>
    <dbReference type="NCBI Taxonomy" id="522889"/>
    <lineage>
        <taxon>Bacteria</taxon>
        <taxon>Pseudomonadati</taxon>
        <taxon>Pseudomonadota</taxon>
        <taxon>Betaproteobacteria</taxon>
        <taxon>Burkholderiales</taxon>
        <taxon>Sphaerotilaceae</taxon>
        <taxon>Sphaerotilus</taxon>
    </lineage>
</organism>
<keyword evidence="3" id="KW-1185">Reference proteome</keyword>
<evidence type="ECO:0000313" key="3">
    <source>
        <dbReference type="Proteomes" id="UP000518288"/>
    </source>
</evidence>
<feature type="signal peptide" evidence="1">
    <location>
        <begin position="1"/>
        <end position="24"/>
    </location>
</feature>
<dbReference type="Proteomes" id="UP000518288">
    <property type="component" value="Unassembled WGS sequence"/>
</dbReference>
<proteinExistence type="predicted"/>
<sequence length="651" mass="70109">MHAPPHHLRRLCAVLGLVGTTAHAATVTPPPPLKGYGIVAYSTPDAVTTAWMDQRFEVRLAGPKPTSPAVKWMGYQDIHGIGSIAELLEMKDWALARRLVPEEMLLHAKANYTARVGRIFDGLDRFDAFEGRNGVLRSTDGRSVTDVSATAYAGQVALSGQTYLGYEEPFADIRFTLSTAGADVVRTVQYWNGSGWATLSAGLQDGTAAFTRSGTLSFVPPADWQPTSLNGSRRKYFVRIVVSAARVVPVSSQIRGDDWLGATPQSGRGWDASSPTIVHRGTPLAYNPTPPAGASAKFPYQARIAFWSSNHFIANPADRQGLADGSWATFLASKIVKDSRSSGAGGVMCDDGERDVADDGVPASATDFVDKAAGATWAAATLARYRNVVRLTRQQQPALLLGVNATSTALVKSGQWSIAEYHTFVWKTNDLRGITTGDDGRPNTMAYDDYLPARNPAGTQGVFLYADTQDTVAAGSVAWDRGNRGPIVALSKHHIARNANTAFAYYSRGGYIYSETDEVLRVDGAVLHQAKQALPRLDQVRRWATWFPAMGVDIGVPDPRGYRAGARDLAWKRGTDLGGGPDVWRRDYTKAIVLHRPAAWNTTASQYTVHSPPIDLGGRYLPLAADGSVGAAVTRVRLRAGEGAILMKAAP</sequence>
<keyword evidence="1" id="KW-0732">Signal</keyword>
<evidence type="ECO:0000313" key="2">
    <source>
        <dbReference type="EMBL" id="NYG34705.1"/>
    </source>
</evidence>
<reference evidence="2 3" key="1">
    <citation type="submission" date="2020-07" db="EMBL/GenBank/DDBJ databases">
        <title>Genomic Encyclopedia of Archaeal and Bacterial Type Strains, Phase II (KMG-II): from individual species to whole genera.</title>
        <authorList>
            <person name="Goeker M."/>
        </authorList>
    </citation>
    <scope>NUCLEOTIDE SEQUENCE [LARGE SCALE GENOMIC DNA]</scope>
    <source>
        <strain evidence="2 3">DSM 21226</strain>
    </source>
</reference>
<dbReference type="EMBL" id="JACCFH010000001">
    <property type="protein sequence ID" value="NYG34705.1"/>
    <property type="molecule type" value="Genomic_DNA"/>
</dbReference>